<name>A0A1L4D0W7_9BACT</name>
<feature type="domain" description="CheW-like" evidence="1">
    <location>
        <begin position="54"/>
        <end position="194"/>
    </location>
</feature>
<dbReference type="PANTHER" id="PTHR22617">
    <property type="entry name" value="CHEMOTAXIS SENSOR HISTIDINE KINASE-RELATED"/>
    <property type="match status" value="1"/>
</dbReference>
<dbReference type="InterPro" id="IPR002545">
    <property type="entry name" value="CheW-lke_dom"/>
</dbReference>
<reference evidence="2 3" key="1">
    <citation type="submission" date="2016-10" db="EMBL/GenBank/DDBJ databases">
        <title>Silvanigrella aquatica sp. nov., isolated from a freshwater lake located in the Black Forest, Germany, description of Silvanigrellaceae fam. nov., Silvanigrellales ord. nov., reclassification of the order Bdellovibrionales in the class Oligoflexia, reclassification of the families Bacteriovoracaceae and Halobacteriovoraceae in the new order Bacteriovoracales ord. nov., and reclassification of the family Pseudobacteriovoracaceae in the order Oligoflexiales.</title>
        <authorList>
            <person name="Hahn M.W."/>
            <person name="Schmidt J."/>
            <person name="Koll U."/>
            <person name="Rohde M."/>
            <person name="Verbag S."/>
            <person name="Pitt A."/>
            <person name="Nakai R."/>
            <person name="Naganuma T."/>
            <person name="Lang E."/>
        </authorList>
    </citation>
    <scope>NUCLEOTIDE SEQUENCE [LARGE SCALE GENOMIC DNA]</scope>
    <source>
        <strain evidence="2 3">MWH-Nonnen-W8red</strain>
    </source>
</reference>
<dbReference type="PANTHER" id="PTHR22617:SF23">
    <property type="entry name" value="CHEMOTAXIS PROTEIN CHEW"/>
    <property type="match status" value="1"/>
</dbReference>
<sequence length="211" mass="23449">MLLYKIKNLFFMSNEAGGNAGNNAGAPVPLPYQDDTANSYINDVTDEGVVQTPGVQYIGFKLHKEEFLLPMSLVREIIMLTTITFVPGAKFLMEGIIALRGEIMPVLNLRRFLKFERGKADSTTRVIILQCDYGGFGVIVDDITEFVRLQAAEIESIPQNFFPAEYRILAGVSRVGERIRGIIDLDKIVSEMTLGLKEETENADQEGASDH</sequence>
<dbReference type="GO" id="GO:0005829">
    <property type="term" value="C:cytosol"/>
    <property type="evidence" value="ECO:0007669"/>
    <property type="project" value="TreeGrafter"/>
</dbReference>
<dbReference type="PROSITE" id="PS50851">
    <property type="entry name" value="CHEW"/>
    <property type="match status" value="1"/>
</dbReference>
<keyword evidence="3" id="KW-1185">Reference proteome</keyword>
<dbReference type="InterPro" id="IPR036061">
    <property type="entry name" value="CheW-like_dom_sf"/>
</dbReference>
<evidence type="ECO:0000313" key="3">
    <source>
        <dbReference type="Proteomes" id="UP000184731"/>
    </source>
</evidence>
<dbReference type="KEGG" id="saqi:AXG55_08060"/>
<dbReference type="AlphaFoldDB" id="A0A1L4D0W7"/>
<dbReference type="InterPro" id="IPR039315">
    <property type="entry name" value="CheW"/>
</dbReference>
<evidence type="ECO:0000313" key="2">
    <source>
        <dbReference type="EMBL" id="APJ03862.1"/>
    </source>
</evidence>
<dbReference type="SMART" id="SM00260">
    <property type="entry name" value="CheW"/>
    <property type="match status" value="1"/>
</dbReference>
<dbReference type="Gene3D" id="2.30.30.40">
    <property type="entry name" value="SH3 Domains"/>
    <property type="match status" value="1"/>
</dbReference>
<protein>
    <recommendedName>
        <fullName evidence="1">CheW-like domain-containing protein</fullName>
    </recommendedName>
</protein>
<dbReference type="RefSeq" id="WP_233231086.1">
    <property type="nucleotide sequence ID" value="NZ_CP017834.1"/>
</dbReference>
<accession>A0A1L4D0W7</accession>
<dbReference type="Gene3D" id="2.40.50.180">
    <property type="entry name" value="CheA-289, Domain 4"/>
    <property type="match status" value="1"/>
</dbReference>
<dbReference type="EMBL" id="CP017834">
    <property type="protein sequence ID" value="APJ03862.1"/>
    <property type="molecule type" value="Genomic_DNA"/>
</dbReference>
<dbReference type="Proteomes" id="UP000184731">
    <property type="component" value="Chromosome"/>
</dbReference>
<dbReference type="GO" id="GO:0007165">
    <property type="term" value="P:signal transduction"/>
    <property type="evidence" value="ECO:0007669"/>
    <property type="project" value="InterPro"/>
</dbReference>
<dbReference type="GO" id="GO:0006935">
    <property type="term" value="P:chemotaxis"/>
    <property type="evidence" value="ECO:0007669"/>
    <property type="project" value="InterPro"/>
</dbReference>
<dbReference type="SUPFAM" id="SSF50341">
    <property type="entry name" value="CheW-like"/>
    <property type="match status" value="1"/>
</dbReference>
<dbReference type="Pfam" id="PF01584">
    <property type="entry name" value="CheW"/>
    <property type="match status" value="1"/>
</dbReference>
<organism evidence="2 3">
    <name type="scientific">Silvanigrella aquatica</name>
    <dbReference type="NCBI Taxonomy" id="1915309"/>
    <lineage>
        <taxon>Bacteria</taxon>
        <taxon>Pseudomonadati</taxon>
        <taxon>Bdellovibrionota</taxon>
        <taxon>Oligoflexia</taxon>
        <taxon>Silvanigrellales</taxon>
        <taxon>Silvanigrellaceae</taxon>
        <taxon>Silvanigrella</taxon>
    </lineage>
</organism>
<gene>
    <name evidence="2" type="ORF">AXG55_08060</name>
</gene>
<proteinExistence type="predicted"/>
<dbReference type="STRING" id="1915309.AXG55_08060"/>
<evidence type="ECO:0000259" key="1">
    <source>
        <dbReference type="PROSITE" id="PS50851"/>
    </source>
</evidence>